<name>A0A2N5EEB2_9GAMM</name>
<feature type="transmembrane region" description="Helical" evidence="1">
    <location>
        <begin position="54"/>
        <end position="72"/>
    </location>
</feature>
<dbReference type="Proteomes" id="UP000234240">
    <property type="component" value="Unassembled WGS sequence"/>
</dbReference>
<accession>A0A2N5EEB2</accession>
<dbReference type="EMBL" id="PJZF01000003">
    <property type="protein sequence ID" value="PLR40869.1"/>
    <property type="molecule type" value="Genomic_DNA"/>
</dbReference>
<gene>
    <name evidence="2" type="ORF">CYR55_06225</name>
</gene>
<keyword evidence="1" id="KW-0812">Transmembrane</keyword>
<proteinExistence type="predicted"/>
<evidence type="ECO:0000313" key="3">
    <source>
        <dbReference type="Proteomes" id="UP000234240"/>
    </source>
</evidence>
<organism evidence="2 3">
    <name type="scientific">Chimaeribacter californicus</name>
    <dbReference type="NCBI Taxonomy" id="2060067"/>
    <lineage>
        <taxon>Bacteria</taxon>
        <taxon>Pseudomonadati</taxon>
        <taxon>Pseudomonadota</taxon>
        <taxon>Gammaproteobacteria</taxon>
        <taxon>Enterobacterales</taxon>
        <taxon>Yersiniaceae</taxon>
        <taxon>Chimaeribacter</taxon>
    </lineage>
</organism>
<reference evidence="2 3" key="1">
    <citation type="submission" date="2017-12" db="EMBL/GenBank/DDBJ databases">
        <title>Characterization of six clinical isolates of Enterochimera gen. nov., a novel genus of the Yersiniaciae family and the three species Enterochimera arupensis sp. nov., Enterochimera coloradensis sp. nov, and Enterochimera californica sp. nov.</title>
        <authorList>
            <person name="Rossi A."/>
            <person name="Fisher M."/>
        </authorList>
    </citation>
    <scope>NUCLEOTIDE SEQUENCE [LARGE SCALE GENOMIC DNA]</scope>
    <source>
        <strain evidence="3">2015-Iso6</strain>
    </source>
</reference>
<keyword evidence="1" id="KW-0472">Membrane</keyword>
<evidence type="ECO:0000313" key="2">
    <source>
        <dbReference type="EMBL" id="PLR40869.1"/>
    </source>
</evidence>
<dbReference type="RefSeq" id="WP_101815279.1">
    <property type="nucleotide sequence ID" value="NZ_PJZF01000003.1"/>
</dbReference>
<keyword evidence="1" id="KW-1133">Transmembrane helix</keyword>
<comment type="caution">
    <text evidence="2">The sequence shown here is derived from an EMBL/GenBank/DDBJ whole genome shotgun (WGS) entry which is preliminary data.</text>
</comment>
<keyword evidence="3" id="KW-1185">Reference proteome</keyword>
<evidence type="ECO:0000256" key="1">
    <source>
        <dbReference type="SAM" id="Phobius"/>
    </source>
</evidence>
<sequence>MRFGIYFLIYMVFAGGFLMFIMSFSIRFIMALIIDIYGGGSIPYKDILVISLKVGAVSGVIGGVGIWFMNVIRNN</sequence>
<dbReference type="AlphaFoldDB" id="A0A2N5EEB2"/>
<feature type="transmembrane region" description="Helical" evidence="1">
    <location>
        <begin position="7"/>
        <end position="34"/>
    </location>
</feature>
<protein>
    <submittedName>
        <fullName evidence="2">Uncharacterized protein</fullName>
    </submittedName>
</protein>